<dbReference type="CDD" id="cd06223">
    <property type="entry name" value="PRTases_typeI"/>
    <property type="match status" value="1"/>
</dbReference>
<feature type="domain" description="Phosphoribosyltransferase" evidence="2">
    <location>
        <begin position="143"/>
        <end position="233"/>
    </location>
</feature>
<dbReference type="InterPro" id="IPR051910">
    <property type="entry name" value="ComF/GntX_DNA_util-trans"/>
</dbReference>
<dbReference type="PANTHER" id="PTHR47505">
    <property type="entry name" value="DNA UTILIZATION PROTEIN YHGH"/>
    <property type="match status" value="1"/>
</dbReference>
<dbReference type="OrthoDB" id="9793412at2"/>
<sequence length="236" mass="25664">MSEAGAKLSNFIINFLNNCTPPCSCSLCAASCKNSALCPACLNHLPYLTQALCPQCALPAHDGGLCAACLNHPPAFDFSLAAFAYTAPITQLIIAAKFSENWSLLPTLGQLLLKRVSSAARPDFIVPLPLHPERLKERGYNQAFELAKPIARQLQLTLRPELLKRHINTEHQARLSQAERHKNMQQAFSTKSNIEGKHIVLIDDVMTSGSSLHAAASCLKEAGAARVDNWVLARAL</sequence>
<dbReference type="KEGG" id="iod:EJO50_05685"/>
<dbReference type="PANTHER" id="PTHR47505:SF1">
    <property type="entry name" value="DNA UTILIZATION PROTEIN YHGH"/>
    <property type="match status" value="1"/>
</dbReference>
<evidence type="ECO:0000313" key="4">
    <source>
        <dbReference type="Proteomes" id="UP000282438"/>
    </source>
</evidence>
<keyword evidence="4" id="KW-1185">Reference proteome</keyword>
<dbReference type="SUPFAM" id="SSF53271">
    <property type="entry name" value="PRTase-like"/>
    <property type="match status" value="1"/>
</dbReference>
<name>A0A3S8ZRH5_9NEIS</name>
<organism evidence="3 4">
    <name type="scientific">Iodobacter ciconiae</name>
    <dbReference type="NCBI Taxonomy" id="2496266"/>
    <lineage>
        <taxon>Bacteria</taxon>
        <taxon>Pseudomonadati</taxon>
        <taxon>Pseudomonadota</taxon>
        <taxon>Betaproteobacteria</taxon>
        <taxon>Neisseriales</taxon>
        <taxon>Chitinibacteraceae</taxon>
        <taxon>Iodobacter</taxon>
    </lineage>
</organism>
<comment type="similarity">
    <text evidence="1">Belongs to the ComF/GntX family.</text>
</comment>
<evidence type="ECO:0000259" key="2">
    <source>
        <dbReference type="Pfam" id="PF00156"/>
    </source>
</evidence>
<dbReference type="Gene3D" id="3.40.50.2020">
    <property type="match status" value="1"/>
</dbReference>
<protein>
    <submittedName>
        <fullName evidence="3">ComF family protein</fullName>
    </submittedName>
</protein>
<dbReference type="InterPro" id="IPR029057">
    <property type="entry name" value="PRTase-like"/>
</dbReference>
<proteinExistence type="inferred from homology"/>
<reference evidence="3 4" key="1">
    <citation type="submission" date="2018-12" db="EMBL/GenBank/DDBJ databases">
        <title>Complete genome sequence of Iodobacter sp. H11R3.</title>
        <authorList>
            <person name="Bae J.-W."/>
        </authorList>
    </citation>
    <scope>NUCLEOTIDE SEQUENCE [LARGE SCALE GENOMIC DNA]</scope>
    <source>
        <strain evidence="3 4">H11R3</strain>
    </source>
</reference>
<dbReference type="AlphaFoldDB" id="A0A3S8ZRH5"/>
<dbReference type="Proteomes" id="UP000282438">
    <property type="component" value="Chromosome"/>
</dbReference>
<accession>A0A3S8ZRH5</accession>
<evidence type="ECO:0000256" key="1">
    <source>
        <dbReference type="ARBA" id="ARBA00008007"/>
    </source>
</evidence>
<dbReference type="InterPro" id="IPR000836">
    <property type="entry name" value="PRTase_dom"/>
</dbReference>
<evidence type="ECO:0000313" key="3">
    <source>
        <dbReference type="EMBL" id="AZN36015.1"/>
    </source>
</evidence>
<gene>
    <name evidence="3" type="ORF">EJO50_05685</name>
</gene>
<dbReference type="EMBL" id="CP034433">
    <property type="protein sequence ID" value="AZN36015.1"/>
    <property type="molecule type" value="Genomic_DNA"/>
</dbReference>
<dbReference type="Pfam" id="PF00156">
    <property type="entry name" value="Pribosyltran"/>
    <property type="match status" value="1"/>
</dbReference>